<evidence type="ECO:0000256" key="1">
    <source>
        <dbReference type="SAM" id="MobiDB-lite"/>
    </source>
</evidence>
<reference evidence="2 3" key="1">
    <citation type="submission" date="2016-11" db="EMBL/GenBank/DDBJ databases">
        <title>The macronuclear genome of Stentor coeruleus: a giant cell with tiny introns.</title>
        <authorList>
            <person name="Slabodnick M."/>
            <person name="Ruby J.G."/>
            <person name="Reiff S.B."/>
            <person name="Swart E.C."/>
            <person name="Gosai S."/>
            <person name="Prabakaran S."/>
            <person name="Witkowska E."/>
            <person name="Larue G.E."/>
            <person name="Fisher S."/>
            <person name="Freeman R.M."/>
            <person name="Gunawardena J."/>
            <person name="Chu W."/>
            <person name="Stover N.A."/>
            <person name="Gregory B.D."/>
            <person name="Nowacki M."/>
            <person name="Derisi J."/>
            <person name="Roy S.W."/>
            <person name="Marshall W.F."/>
            <person name="Sood P."/>
        </authorList>
    </citation>
    <scope>NUCLEOTIDE SEQUENCE [LARGE SCALE GENOMIC DNA]</scope>
    <source>
        <strain evidence="2">WM001</strain>
    </source>
</reference>
<sequence>MKSDFSSHTSSTANSVYETDSHLGPKTSIIIENILQEKKALEDGLEVNKKITLELAKSIQFFKDLLMRISDEVTDPEILKLAKEEGDDDNPIKNLLELAKKSEPNSPSKCILSYQQEKIWEHVFEKVKILKSKVFHSNKEIVNSFQKCETYKKELNVSNERLRRASVSLEEFQIKMNKIDEDDTKKAEKWKNLYEMSNEKSEKRKEKLDRIKEELEDEKRKYEEGKIRLDQEIEKCEAAERRQKRTQKKLESTLNANDELKNQVEALENKVKEYEEQLELLSATTHAKHKENNEINEELKAKILEITDNYEEEKRKNEEFKAKLEKYSQENNEINEDLKAKIIEITDNYEEEKRKNEEFKVKLENYSEESGEHEKINRLNTENIKLVEELEQIRKENQLLKEKHHRSNSASDSDIDKIVGD</sequence>
<keyword evidence="3" id="KW-1185">Reference proteome</keyword>
<dbReference type="EMBL" id="MPUH01001142">
    <property type="protein sequence ID" value="OMJ69926.1"/>
    <property type="molecule type" value="Genomic_DNA"/>
</dbReference>
<proteinExistence type="predicted"/>
<dbReference type="Proteomes" id="UP000187209">
    <property type="component" value="Unassembled WGS sequence"/>
</dbReference>
<accession>A0A1R2AZI5</accession>
<evidence type="ECO:0000313" key="3">
    <source>
        <dbReference type="Proteomes" id="UP000187209"/>
    </source>
</evidence>
<gene>
    <name evidence="2" type="ORF">SteCoe_32221</name>
</gene>
<name>A0A1R2AZI5_9CILI</name>
<evidence type="ECO:0000313" key="2">
    <source>
        <dbReference type="EMBL" id="OMJ69926.1"/>
    </source>
</evidence>
<comment type="caution">
    <text evidence="2">The sequence shown here is derived from an EMBL/GenBank/DDBJ whole genome shotgun (WGS) entry which is preliminary data.</text>
</comment>
<dbReference type="AlphaFoldDB" id="A0A1R2AZI5"/>
<protein>
    <submittedName>
        <fullName evidence="2">Uncharacterized protein</fullName>
    </submittedName>
</protein>
<feature type="region of interest" description="Disordered" evidence="1">
    <location>
        <begin position="398"/>
        <end position="421"/>
    </location>
</feature>
<organism evidence="2 3">
    <name type="scientific">Stentor coeruleus</name>
    <dbReference type="NCBI Taxonomy" id="5963"/>
    <lineage>
        <taxon>Eukaryota</taxon>
        <taxon>Sar</taxon>
        <taxon>Alveolata</taxon>
        <taxon>Ciliophora</taxon>
        <taxon>Postciliodesmatophora</taxon>
        <taxon>Heterotrichea</taxon>
        <taxon>Heterotrichida</taxon>
        <taxon>Stentoridae</taxon>
        <taxon>Stentor</taxon>
    </lineage>
</organism>